<dbReference type="EMBL" id="FN649741">
    <property type="protein sequence ID" value="CBN77727.1"/>
    <property type="molecule type" value="Genomic_DNA"/>
</dbReference>
<sequence>MLLHLVAIRKTLLTSLSMKDKSCSSIVEERPALTLTLSRVGARNVGGGGGGISKLPSAIIRQLHLPSASAVGSPCRKKKRIKLLPA</sequence>
<evidence type="ECO:0000313" key="2">
    <source>
        <dbReference type="Proteomes" id="UP000002630"/>
    </source>
</evidence>
<dbReference type="InParanoid" id="D8LR54"/>
<dbReference type="Proteomes" id="UP000002630">
    <property type="component" value="Linkage Group LG16"/>
</dbReference>
<evidence type="ECO:0000313" key="1">
    <source>
        <dbReference type="EMBL" id="CBN77727.1"/>
    </source>
</evidence>
<proteinExistence type="predicted"/>
<dbReference type="AlphaFoldDB" id="D8LR54"/>
<accession>D8LR54</accession>
<keyword evidence="2" id="KW-1185">Reference proteome</keyword>
<reference evidence="1 2" key="1">
    <citation type="journal article" date="2010" name="Nature">
        <title>The Ectocarpus genome and the independent evolution of multicellularity in brown algae.</title>
        <authorList>
            <person name="Cock J.M."/>
            <person name="Sterck L."/>
            <person name="Rouze P."/>
            <person name="Scornet D."/>
            <person name="Allen A.E."/>
            <person name="Amoutzias G."/>
            <person name="Anthouard V."/>
            <person name="Artiguenave F."/>
            <person name="Aury J.M."/>
            <person name="Badger J.H."/>
            <person name="Beszteri B."/>
            <person name="Billiau K."/>
            <person name="Bonnet E."/>
            <person name="Bothwell J.H."/>
            <person name="Bowler C."/>
            <person name="Boyen C."/>
            <person name="Brownlee C."/>
            <person name="Carrano C.J."/>
            <person name="Charrier B."/>
            <person name="Cho G.Y."/>
            <person name="Coelho S.M."/>
            <person name="Collen J."/>
            <person name="Corre E."/>
            <person name="Da Silva C."/>
            <person name="Delage L."/>
            <person name="Delaroque N."/>
            <person name="Dittami S.M."/>
            <person name="Doulbeau S."/>
            <person name="Elias M."/>
            <person name="Farnham G."/>
            <person name="Gachon C.M."/>
            <person name="Gschloessl B."/>
            <person name="Heesch S."/>
            <person name="Jabbari K."/>
            <person name="Jubin C."/>
            <person name="Kawai H."/>
            <person name="Kimura K."/>
            <person name="Kloareg B."/>
            <person name="Kupper F.C."/>
            <person name="Lang D."/>
            <person name="Le Bail A."/>
            <person name="Leblanc C."/>
            <person name="Lerouge P."/>
            <person name="Lohr M."/>
            <person name="Lopez P.J."/>
            <person name="Martens C."/>
            <person name="Maumus F."/>
            <person name="Michel G."/>
            <person name="Miranda-Saavedra D."/>
            <person name="Morales J."/>
            <person name="Moreau H."/>
            <person name="Motomura T."/>
            <person name="Nagasato C."/>
            <person name="Napoli C.A."/>
            <person name="Nelson D.R."/>
            <person name="Nyvall-Collen P."/>
            <person name="Peters A.F."/>
            <person name="Pommier C."/>
            <person name="Potin P."/>
            <person name="Poulain J."/>
            <person name="Quesneville H."/>
            <person name="Read B."/>
            <person name="Rensing S.A."/>
            <person name="Ritter A."/>
            <person name="Rousvoal S."/>
            <person name="Samanta M."/>
            <person name="Samson G."/>
            <person name="Schroeder D.C."/>
            <person name="Segurens B."/>
            <person name="Strittmatter M."/>
            <person name="Tonon T."/>
            <person name="Tregear J.W."/>
            <person name="Valentin K."/>
            <person name="von Dassow P."/>
            <person name="Yamagishi T."/>
            <person name="Van de Peer Y."/>
            <person name="Wincker P."/>
        </authorList>
    </citation>
    <scope>NUCLEOTIDE SEQUENCE [LARGE SCALE GENOMIC DNA]</scope>
    <source>
        <strain evidence="2">Ec32 / CCAP1310/4</strain>
    </source>
</reference>
<gene>
    <name evidence="1" type="ORF">Esi_0062_0091</name>
</gene>
<dbReference type="EMBL" id="FN648841">
    <property type="protein sequence ID" value="CBN77727.1"/>
    <property type="molecule type" value="Genomic_DNA"/>
</dbReference>
<protein>
    <submittedName>
        <fullName evidence="1">Uncharacterized protein</fullName>
    </submittedName>
</protein>
<organism evidence="1 2">
    <name type="scientific">Ectocarpus siliculosus</name>
    <name type="common">Brown alga</name>
    <name type="synonym">Conferva siliculosa</name>
    <dbReference type="NCBI Taxonomy" id="2880"/>
    <lineage>
        <taxon>Eukaryota</taxon>
        <taxon>Sar</taxon>
        <taxon>Stramenopiles</taxon>
        <taxon>Ochrophyta</taxon>
        <taxon>PX clade</taxon>
        <taxon>Phaeophyceae</taxon>
        <taxon>Ectocarpales</taxon>
        <taxon>Ectocarpaceae</taxon>
        <taxon>Ectocarpus</taxon>
    </lineage>
</organism>
<name>D8LR54_ECTSI</name>